<dbReference type="AlphaFoldDB" id="A0A2N5XKH7"/>
<accession>A0A2N5XKH7</accession>
<name>A0A2N5XKH7_9HYPH</name>
<protein>
    <submittedName>
        <fullName evidence="1">DUF1349 domain-containing protein</fullName>
    </submittedName>
</protein>
<evidence type="ECO:0000313" key="1">
    <source>
        <dbReference type="EMBL" id="PLW75021.1"/>
    </source>
</evidence>
<organism evidence="1 2">
    <name type="scientific">Cohaesibacter celericrescens</name>
    <dbReference type="NCBI Taxonomy" id="2067669"/>
    <lineage>
        <taxon>Bacteria</taxon>
        <taxon>Pseudomonadati</taxon>
        <taxon>Pseudomonadota</taxon>
        <taxon>Alphaproteobacteria</taxon>
        <taxon>Hyphomicrobiales</taxon>
        <taxon>Cohaesibacteraceae</taxon>
    </lineage>
</organism>
<dbReference type="InterPro" id="IPR013320">
    <property type="entry name" value="ConA-like_dom_sf"/>
</dbReference>
<keyword evidence="2" id="KW-1185">Reference proteome</keyword>
<sequence>MPLSFLTSAHWYNEPDDWSLNETALSVTSKDATDFWQQTYYGFHPDNGHFLGASVDGDFSAEVLFSGDYTTQYDQAGLMLRLDAQHWIKCGIEYSDGVTNFSCVVTKGRSDWSIIQKPLVTGPHSVRLTRVGGAILLHYLDEHSHWQLMRLVDFSVDGPLLLGPMVCSPKRAGFRTIFHKFKLGAVTSDPLHGG</sequence>
<dbReference type="PANTHER" id="PTHR35332:SF2">
    <property type="entry name" value="REGULATION OF ENOLASE PROTEIN 1"/>
    <property type="match status" value="1"/>
</dbReference>
<dbReference type="EMBL" id="PKUQ01000055">
    <property type="protein sequence ID" value="PLW75021.1"/>
    <property type="molecule type" value="Genomic_DNA"/>
</dbReference>
<dbReference type="InterPro" id="IPR009784">
    <property type="entry name" value="DUF1349"/>
</dbReference>
<dbReference type="Gene3D" id="2.60.120.200">
    <property type="match status" value="1"/>
</dbReference>
<proteinExistence type="predicted"/>
<comment type="caution">
    <text evidence="1">The sequence shown here is derived from an EMBL/GenBank/DDBJ whole genome shotgun (WGS) entry which is preliminary data.</text>
</comment>
<dbReference type="PANTHER" id="PTHR35332">
    <property type="entry name" value="REGULATION OF ENOLASE PROTEIN 1"/>
    <property type="match status" value="1"/>
</dbReference>
<dbReference type="SUPFAM" id="SSF49899">
    <property type="entry name" value="Concanavalin A-like lectins/glucanases"/>
    <property type="match status" value="1"/>
</dbReference>
<dbReference type="InterPro" id="IPR015987">
    <property type="entry name" value="UCP022704"/>
</dbReference>
<dbReference type="RefSeq" id="WP_101535921.1">
    <property type="nucleotide sequence ID" value="NZ_PKUQ01000055.1"/>
</dbReference>
<dbReference type="PIRSF" id="PIRSF022704">
    <property type="entry name" value="UCP022704"/>
    <property type="match status" value="1"/>
</dbReference>
<evidence type="ECO:0000313" key="2">
    <source>
        <dbReference type="Proteomes" id="UP000234881"/>
    </source>
</evidence>
<dbReference type="Pfam" id="PF07081">
    <property type="entry name" value="DUF1349"/>
    <property type="match status" value="1"/>
</dbReference>
<dbReference type="Proteomes" id="UP000234881">
    <property type="component" value="Unassembled WGS sequence"/>
</dbReference>
<reference evidence="1 2" key="1">
    <citation type="submission" date="2018-01" db="EMBL/GenBank/DDBJ databases">
        <title>The draft genome sequence of Cohaesibacter sp. H1304.</title>
        <authorList>
            <person name="Wang N.-N."/>
            <person name="Du Z.-J."/>
        </authorList>
    </citation>
    <scope>NUCLEOTIDE SEQUENCE [LARGE SCALE GENOMIC DNA]</scope>
    <source>
        <strain evidence="1 2">H1304</strain>
    </source>
</reference>
<gene>
    <name evidence="1" type="ORF">C0081_22235</name>
</gene>
<dbReference type="OrthoDB" id="9814707at2"/>